<feature type="domain" description="Reverse transcriptase" evidence="1">
    <location>
        <begin position="224"/>
        <end position="513"/>
    </location>
</feature>
<dbReference type="Pfam" id="PF00078">
    <property type="entry name" value="RVT_1"/>
    <property type="match status" value="1"/>
</dbReference>
<dbReference type="GeneID" id="93607656"/>
<dbReference type="CDD" id="cd01650">
    <property type="entry name" value="RT_nLTR_like"/>
    <property type="match status" value="1"/>
</dbReference>
<dbReference type="eggNOG" id="KOG1075">
    <property type="taxonomic scope" value="Eukaryota"/>
</dbReference>
<dbReference type="InterPro" id="IPR043502">
    <property type="entry name" value="DNA/RNA_pol_sf"/>
</dbReference>
<accession>I1BIF0</accession>
<name>I1BIF0_RHIO9</name>
<dbReference type="OrthoDB" id="2207231at2759"/>
<dbReference type="STRING" id="246409.I1BIF0"/>
<evidence type="ECO:0000313" key="3">
    <source>
        <dbReference type="Proteomes" id="UP000009138"/>
    </source>
</evidence>
<dbReference type="SUPFAM" id="SSF56672">
    <property type="entry name" value="DNA/RNA polymerases"/>
    <property type="match status" value="1"/>
</dbReference>
<dbReference type="VEuPathDB" id="FungiDB:RO3G_00684"/>
<reference evidence="2 3" key="1">
    <citation type="journal article" date="2009" name="PLoS Genet.">
        <title>Genomic analysis of the basal lineage fungus Rhizopus oryzae reveals a whole-genome duplication.</title>
        <authorList>
            <person name="Ma L.-J."/>
            <person name="Ibrahim A.S."/>
            <person name="Skory C."/>
            <person name="Grabherr M.G."/>
            <person name="Burger G."/>
            <person name="Butler M."/>
            <person name="Elias M."/>
            <person name="Idnurm A."/>
            <person name="Lang B.F."/>
            <person name="Sone T."/>
            <person name="Abe A."/>
            <person name="Calvo S.E."/>
            <person name="Corrochano L.M."/>
            <person name="Engels R."/>
            <person name="Fu J."/>
            <person name="Hansberg W."/>
            <person name="Kim J.-M."/>
            <person name="Kodira C.D."/>
            <person name="Koehrsen M.J."/>
            <person name="Liu B."/>
            <person name="Miranda-Saavedra D."/>
            <person name="O'Leary S."/>
            <person name="Ortiz-Castellanos L."/>
            <person name="Poulter R."/>
            <person name="Rodriguez-Romero J."/>
            <person name="Ruiz-Herrera J."/>
            <person name="Shen Y.-Q."/>
            <person name="Zeng Q."/>
            <person name="Galagan J."/>
            <person name="Birren B.W."/>
            <person name="Cuomo C.A."/>
            <person name="Wickes B.L."/>
        </authorList>
    </citation>
    <scope>NUCLEOTIDE SEQUENCE [LARGE SCALE GENOMIC DNA]</scope>
    <source>
        <strain evidence="3">RA 99-880 / ATCC MYA-4621 / FGSC 9543 / NRRL 43880</strain>
    </source>
</reference>
<proteinExistence type="predicted"/>
<dbReference type="AlphaFoldDB" id="I1BIF0"/>
<dbReference type="InterPro" id="IPR000477">
    <property type="entry name" value="RT_dom"/>
</dbReference>
<evidence type="ECO:0000313" key="2">
    <source>
        <dbReference type="EMBL" id="EIE75980.1"/>
    </source>
</evidence>
<gene>
    <name evidence="2" type="ORF">RO3G_00684</name>
</gene>
<dbReference type="InParanoid" id="I1BIF0"/>
<protein>
    <recommendedName>
        <fullName evidence="1">Reverse transcriptase domain-containing protein</fullName>
    </recommendedName>
</protein>
<evidence type="ECO:0000259" key="1">
    <source>
        <dbReference type="PROSITE" id="PS50878"/>
    </source>
</evidence>
<dbReference type="RefSeq" id="XP_067511376.1">
    <property type="nucleotide sequence ID" value="XM_067655275.1"/>
</dbReference>
<dbReference type="PROSITE" id="PS50878">
    <property type="entry name" value="RT_POL"/>
    <property type="match status" value="1"/>
</dbReference>
<sequence>MTNTDLIVLNLEKCGIVQSYALDKSVGSRSSRPSQWKPFWNAHLQELVDIREHHYRRWRRAIGIDKALWWDRHQAAQVRFRAALKSAKRLSWRAFCDSLARGELARAMSKVKVIRNRRRQQVGFTHPDGPAAGASAMRQHLASVYSGDGLPSRRPDPLPSVSGMVPFDLDSQDRGMPSFTSDSVGSLMRRLPLRKAPGPDHLRTEMLLPIKSVLAPLLSLLFSICYQWSYTPSLWRQAQVVPIHKKGDPTSPGNYRPISLTSIVRKLFEMCLFPSVEEVSPPLDVAQGGFRHQRSALDQALCLHDLMHSYRRRHNHYPVVAFLDIKSAYDTVYRRIIWQSMLASSAPLSLVSLLANMFDDVSVSMLLQNNVSDPFVPSTGVLQGSVLSPHLYSIYVNTLPALLRSAASATTTSVFSVSPSGPPGPGAVVSDGLPFGPLVGAAALSSSSPSPTPINSLLYADDVALVGSAREVRHMLDLAQTHSLTLGYKWSPPKCAVLNAPAASSSRYVQMSLYDQELPSAEEFIYSGRQNWSHVFIFCLYALSSSSFLSL</sequence>
<dbReference type="Proteomes" id="UP000009138">
    <property type="component" value="Unassembled WGS sequence"/>
</dbReference>
<organism evidence="2 3">
    <name type="scientific">Rhizopus delemar (strain RA 99-880 / ATCC MYA-4621 / FGSC 9543 / NRRL 43880)</name>
    <name type="common">Mucormycosis agent</name>
    <name type="synonym">Rhizopus arrhizus var. delemar</name>
    <dbReference type="NCBI Taxonomy" id="246409"/>
    <lineage>
        <taxon>Eukaryota</taxon>
        <taxon>Fungi</taxon>
        <taxon>Fungi incertae sedis</taxon>
        <taxon>Mucoromycota</taxon>
        <taxon>Mucoromycotina</taxon>
        <taxon>Mucoromycetes</taxon>
        <taxon>Mucorales</taxon>
        <taxon>Mucorineae</taxon>
        <taxon>Rhizopodaceae</taxon>
        <taxon>Rhizopus</taxon>
    </lineage>
</organism>
<dbReference type="PANTHER" id="PTHR19446">
    <property type="entry name" value="REVERSE TRANSCRIPTASES"/>
    <property type="match status" value="1"/>
</dbReference>
<keyword evidence="3" id="KW-1185">Reference proteome</keyword>
<dbReference type="OMA" id="WEHTINM"/>
<dbReference type="EMBL" id="CH476732">
    <property type="protein sequence ID" value="EIE75980.1"/>
    <property type="molecule type" value="Genomic_DNA"/>
</dbReference>